<reference evidence="5 6" key="1">
    <citation type="submission" date="2014-02" db="EMBL/GenBank/DDBJ databases">
        <authorList>
            <person name="Sibley D."/>
            <person name="Venepally P."/>
            <person name="Karamycheva S."/>
            <person name="Hadjithomas M."/>
            <person name="Khan A."/>
            <person name="Brunk B."/>
            <person name="Roos D."/>
            <person name="Caler E."/>
            <person name="Lorenzi H."/>
        </authorList>
    </citation>
    <scope>NUCLEOTIDE SEQUENCE [LARGE SCALE GENOMIC DNA]</scope>
    <source>
        <strain evidence="5 6">GAB2-2007-GAL-DOM2</strain>
    </source>
</reference>
<name>A0A086JGD7_TOXGO</name>
<protein>
    <submittedName>
        <fullName evidence="5">CMGC kinase</fullName>
        <ecNumber evidence="5">2.7.11.23</ecNumber>
    </submittedName>
</protein>
<keyword evidence="2" id="KW-0067">ATP-binding</keyword>
<proteinExistence type="predicted"/>
<comment type="caution">
    <text evidence="5">The sequence shown here is derived from an EMBL/GenBank/DDBJ whole genome shotgun (WGS) entry which is preliminary data.</text>
</comment>
<dbReference type="Gene3D" id="1.10.510.10">
    <property type="entry name" value="Transferase(Phosphotransferase) domain 1"/>
    <property type="match status" value="1"/>
</dbReference>
<evidence type="ECO:0000313" key="6">
    <source>
        <dbReference type="Proteomes" id="UP000028837"/>
    </source>
</evidence>
<keyword evidence="5" id="KW-0808">Transferase</keyword>
<dbReference type="GO" id="GO:0005524">
    <property type="term" value="F:ATP binding"/>
    <property type="evidence" value="ECO:0007669"/>
    <property type="project" value="UniProtKB-KW"/>
</dbReference>
<dbReference type="SMART" id="SM00220">
    <property type="entry name" value="S_TKc"/>
    <property type="match status" value="1"/>
</dbReference>
<evidence type="ECO:0000256" key="1">
    <source>
        <dbReference type="ARBA" id="ARBA00022741"/>
    </source>
</evidence>
<feature type="region of interest" description="Disordered" evidence="3">
    <location>
        <begin position="174"/>
        <end position="211"/>
    </location>
</feature>
<organism evidence="5 6">
    <name type="scientific">Toxoplasma gondii GAB2-2007-GAL-DOM2</name>
    <dbReference type="NCBI Taxonomy" id="1130820"/>
    <lineage>
        <taxon>Eukaryota</taxon>
        <taxon>Sar</taxon>
        <taxon>Alveolata</taxon>
        <taxon>Apicomplexa</taxon>
        <taxon>Conoidasida</taxon>
        <taxon>Coccidia</taxon>
        <taxon>Eucoccidiorida</taxon>
        <taxon>Eimeriorina</taxon>
        <taxon>Sarcocystidae</taxon>
        <taxon>Toxoplasma</taxon>
    </lineage>
</organism>
<dbReference type="InterPro" id="IPR050117">
    <property type="entry name" value="MAPK"/>
</dbReference>
<feature type="region of interest" description="Disordered" evidence="3">
    <location>
        <begin position="80"/>
        <end position="127"/>
    </location>
</feature>
<feature type="domain" description="Protein kinase" evidence="4">
    <location>
        <begin position="264"/>
        <end position="763"/>
    </location>
</feature>
<dbReference type="VEuPathDB" id="ToxoDB:TGDOM2_256070"/>
<keyword evidence="5" id="KW-0418">Kinase</keyword>
<dbReference type="PROSITE" id="PS00108">
    <property type="entry name" value="PROTEIN_KINASE_ST"/>
    <property type="match status" value="1"/>
</dbReference>
<dbReference type="InterPro" id="IPR011009">
    <property type="entry name" value="Kinase-like_dom_sf"/>
</dbReference>
<dbReference type="SMR" id="A0A086JGD7"/>
<dbReference type="AlphaFoldDB" id="A0A086JGD7"/>
<sequence length="916" mass="101003">MQGNGFGEGGNSTLPCLSTSGAVSNQWESAATLLSAPRRVSPFPSTEDGGLLPCSSAPHLHDGVAPENYSPRTDDHHILRTTDQIRPEPMNLYSTPHSSSRDGYYSVHVSGGKQRDSSTSSGKPEILLGPESANRAVYRAISPHPDDESFASSLASQRRKAALRRRDTRLSDFWDDGNDAEGFSTSARVSDDPASGVDPQGSSHEARSDTPWCPDLGPSAACMIPDRLLSASSLPLAPVRRSNSLHKTGASRIGKLPAALEERYRVVRKLGSGVYGDVYVCSFIGNEKRLSQASSGTWGRREEALTGFIGSRTVDGTVCGGTEFELSRGAEGRPLFAIKRVRLPTSKLKSLFGMEQQVLRELTVLRGLNHVNILKLEAFYFEMEPWDRSSLFRAAVKRVTEAVLRETRRSANPRNPESRRESKDGSKIVAEGLAAVQSHLGDAASADLPSFKDAIARADRLRHSDKEIRRIQDQAVAAHEAALKKKLKPDQLLRPTIYMIFELCDCDLAKFIDMRYKNFLEFWRLASQEIQIGEGGLRRQPLLSGNVPSDTPPLPGVTEAETQLIAYQLFQALAYCHSHGVLHRDVKPQNILMMRDVDSEGTEHWVVKLGDFGLACCTHTADPSRTGEVVTLLYRAPELLLGRTDYGGAVDVWSMAIVIIEIVVGHPPFKARNEVDMLARIAQCVGSSNAQELREIAPNPAALEAALPLILKEADQPKLKSLLTDRFGRQLLSDQGLDLLTRLLEVNPAKRLTAVAALQHPWLQPVLDRFPNKEVYIQPLSKLQLPTSFLAVDPLSHNFYFLQRQLKSRTDAAREKQSSPRVSASLSFSNKSQNQAELKVSDLCSNAYSTLSTNDSENKRTWNSLRLLMPWDEAPLPRNLFGVRPNPHMLTEIIPTMVASIYSRCGLGKSRATPCQ</sequence>
<dbReference type="Proteomes" id="UP000028837">
    <property type="component" value="Unassembled WGS sequence"/>
</dbReference>
<dbReference type="PROSITE" id="PS50011">
    <property type="entry name" value="PROTEIN_KINASE_DOM"/>
    <property type="match status" value="1"/>
</dbReference>
<gene>
    <name evidence="5" type="ORF">TGDOM2_256070</name>
</gene>
<evidence type="ECO:0000259" key="4">
    <source>
        <dbReference type="PROSITE" id="PS50011"/>
    </source>
</evidence>
<dbReference type="Gene3D" id="3.30.200.20">
    <property type="entry name" value="Phosphorylase Kinase, domain 1"/>
    <property type="match status" value="1"/>
</dbReference>
<dbReference type="OrthoDB" id="359787at2759"/>
<dbReference type="Pfam" id="PF00069">
    <property type="entry name" value="Pkinase"/>
    <property type="match status" value="1"/>
</dbReference>
<evidence type="ECO:0000256" key="3">
    <source>
        <dbReference type="SAM" id="MobiDB-lite"/>
    </source>
</evidence>
<dbReference type="PANTHER" id="PTHR24055">
    <property type="entry name" value="MITOGEN-ACTIVATED PROTEIN KINASE"/>
    <property type="match status" value="1"/>
</dbReference>
<dbReference type="EMBL" id="AHZU02001552">
    <property type="protein sequence ID" value="KFG31205.1"/>
    <property type="molecule type" value="Genomic_DNA"/>
</dbReference>
<evidence type="ECO:0000313" key="5">
    <source>
        <dbReference type="EMBL" id="KFG31205.1"/>
    </source>
</evidence>
<dbReference type="InterPro" id="IPR000719">
    <property type="entry name" value="Prot_kinase_dom"/>
</dbReference>
<dbReference type="SUPFAM" id="SSF56112">
    <property type="entry name" value="Protein kinase-like (PK-like)"/>
    <property type="match status" value="1"/>
</dbReference>
<dbReference type="InterPro" id="IPR008271">
    <property type="entry name" value="Ser/Thr_kinase_AS"/>
</dbReference>
<dbReference type="GO" id="GO:0008353">
    <property type="term" value="F:RNA polymerase II CTD heptapeptide repeat kinase activity"/>
    <property type="evidence" value="ECO:0007669"/>
    <property type="project" value="UniProtKB-EC"/>
</dbReference>
<dbReference type="EC" id="2.7.11.23" evidence="5"/>
<keyword evidence="1" id="KW-0547">Nucleotide-binding</keyword>
<accession>A0A086JGD7</accession>
<evidence type="ECO:0000256" key="2">
    <source>
        <dbReference type="ARBA" id="ARBA00022840"/>
    </source>
</evidence>